<protein>
    <submittedName>
        <fullName evidence="1">Uncharacterized protein</fullName>
    </submittedName>
</protein>
<comment type="caution">
    <text evidence="1">The sequence shown here is derived from an EMBL/GenBank/DDBJ whole genome shotgun (WGS) entry which is preliminary data.</text>
</comment>
<keyword evidence="2" id="KW-1185">Reference proteome</keyword>
<proteinExistence type="predicted"/>
<accession>A0AAE3E385</accession>
<dbReference type="AlphaFoldDB" id="A0AAE3E385"/>
<name>A0AAE3E385_9FIRM</name>
<evidence type="ECO:0000313" key="2">
    <source>
        <dbReference type="Proteomes" id="UP001198200"/>
    </source>
</evidence>
<dbReference type="Proteomes" id="UP001198200">
    <property type="component" value="Unassembled WGS sequence"/>
</dbReference>
<reference evidence="1 2" key="1">
    <citation type="submission" date="2021-10" db="EMBL/GenBank/DDBJ databases">
        <title>Anaerobic single-cell dispensing facilitates the cultivation of human gut bacteria.</title>
        <authorList>
            <person name="Afrizal A."/>
        </authorList>
    </citation>
    <scope>NUCLEOTIDE SEQUENCE [LARGE SCALE GENOMIC DNA]</scope>
    <source>
        <strain evidence="1 2">CLA-AA-H224</strain>
    </source>
</reference>
<organism evidence="1 2">
    <name type="scientific">Anthropogastromicrobium aceti</name>
    <dbReference type="NCBI Taxonomy" id="2981768"/>
    <lineage>
        <taxon>Bacteria</taxon>
        <taxon>Bacillati</taxon>
        <taxon>Bacillota</taxon>
        <taxon>Clostridia</taxon>
        <taxon>Lachnospirales</taxon>
        <taxon>Lachnospiraceae</taxon>
        <taxon>Anthropogastromicrobium</taxon>
    </lineage>
</organism>
<evidence type="ECO:0000313" key="1">
    <source>
        <dbReference type="EMBL" id="MCC2221373.1"/>
    </source>
</evidence>
<dbReference type="EMBL" id="JAJEQN010000013">
    <property type="protein sequence ID" value="MCC2221373.1"/>
    <property type="molecule type" value="Genomic_DNA"/>
</dbReference>
<gene>
    <name evidence="1" type="ORF">LKD48_06895</name>
</gene>
<dbReference type="RefSeq" id="WP_118612841.1">
    <property type="nucleotide sequence ID" value="NZ_JAJEQN010000013.1"/>
</dbReference>
<sequence length="83" mass="9598">MNTKSFLIKDTTKEERIALIKEWIPDDDGCSDNCGISLWDMYDAYIKGEKEISQINMEFRASYYTEGELEEKAPGCGQGYTRR</sequence>